<dbReference type="AlphaFoldDB" id="A0A1X9NEF0"/>
<dbReference type="InterPro" id="IPR018496">
    <property type="entry name" value="PsdUridine_synth_RsuA/RluB_CS"/>
</dbReference>
<evidence type="ECO:0000313" key="10">
    <source>
        <dbReference type="Proteomes" id="UP000193450"/>
    </source>
</evidence>
<dbReference type="EMBL" id="CP019343">
    <property type="protein sequence ID" value="ARN74265.1"/>
    <property type="molecule type" value="Genomic_DNA"/>
</dbReference>
<dbReference type="Gene3D" id="3.30.70.1560">
    <property type="entry name" value="Alpha-L RNA-binding motif"/>
    <property type="match status" value="1"/>
</dbReference>
<proteinExistence type="inferred from homology"/>
<evidence type="ECO:0000259" key="8">
    <source>
        <dbReference type="Pfam" id="PF00849"/>
    </source>
</evidence>
<keyword evidence="2 6" id="KW-0694">RNA-binding</keyword>
<dbReference type="GO" id="GO:0160136">
    <property type="term" value="F:16S rRNA pseudouridine(516) synthase activity"/>
    <property type="evidence" value="ECO:0007669"/>
    <property type="project" value="UniProtKB-EC"/>
</dbReference>
<dbReference type="SUPFAM" id="SSF55120">
    <property type="entry name" value="Pseudouridine synthase"/>
    <property type="match status" value="1"/>
</dbReference>
<dbReference type="Gene3D" id="3.10.290.10">
    <property type="entry name" value="RNA-binding S4 domain"/>
    <property type="match status" value="1"/>
</dbReference>
<dbReference type="Gene3D" id="3.30.70.580">
    <property type="entry name" value="Pseudouridine synthase I, catalytic domain, N-terminal subdomain"/>
    <property type="match status" value="1"/>
</dbReference>
<dbReference type="PROSITE" id="PS50889">
    <property type="entry name" value="S4"/>
    <property type="match status" value="1"/>
</dbReference>
<evidence type="ECO:0000256" key="7">
    <source>
        <dbReference type="RuleBase" id="RU003887"/>
    </source>
</evidence>
<sequence length="230" mass="27007">MRIDRFVRNNSPYNQKQVRRLMAKCLIKADGEIIDNGRFQITPFTKIELDDKVLQDQQAYYLMLHKPMGCLSATKDDQHPTVLDLIDTPYKQQLHIGGRLDFNTTGLMLLTNDGKWSQRISAAAERKPKVYYVETEQKISEQYREKFEQGVYFSRENITTHPAQLDILANHKARLTIYEGRYHQVKRMFGFFDNKVTALHRERMDKIVLDPNLKPGQYRPLTQQEINSVN</sequence>
<evidence type="ECO:0000256" key="2">
    <source>
        <dbReference type="ARBA" id="ARBA00022884"/>
    </source>
</evidence>
<dbReference type="InterPro" id="IPR020094">
    <property type="entry name" value="TruA/RsuA/RluB/E/F_N"/>
</dbReference>
<comment type="function">
    <text evidence="5">Responsible for synthesis of pseudouridine from uracil-516 in 16S ribosomal RNA.</text>
</comment>
<keyword evidence="10" id="KW-1185">Reference proteome</keyword>
<evidence type="ECO:0000313" key="9">
    <source>
        <dbReference type="EMBL" id="ARN74265.1"/>
    </source>
</evidence>
<evidence type="ECO:0000256" key="6">
    <source>
        <dbReference type="PROSITE-ProRule" id="PRU00182"/>
    </source>
</evidence>
<dbReference type="EC" id="5.4.99.-" evidence="7"/>
<dbReference type="InterPro" id="IPR020103">
    <property type="entry name" value="PsdUridine_synth_cat_dom_sf"/>
</dbReference>
<accession>A0A1X9NEF0</accession>
<dbReference type="RefSeq" id="WP_085758403.1">
    <property type="nucleotide sequence ID" value="NZ_CP019343.1"/>
</dbReference>
<dbReference type="STRING" id="716816.BST96_09110"/>
<dbReference type="GO" id="GO:0001522">
    <property type="term" value="P:pseudouridine synthesis"/>
    <property type="evidence" value="ECO:0007669"/>
    <property type="project" value="InterPro"/>
</dbReference>
<evidence type="ECO:0000256" key="4">
    <source>
        <dbReference type="ARBA" id="ARBA00036749"/>
    </source>
</evidence>
<keyword evidence="3 7" id="KW-0413">Isomerase</keyword>
<dbReference type="Pfam" id="PF00849">
    <property type="entry name" value="PseudoU_synth_2"/>
    <property type="match status" value="1"/>
</dbReference>
<dbReference type="Proteomes" id="UP000193450">
    <property type="component" value="Chromosome"/>
</dbReference>
<dbReference type="OrthoDB" id="9807213at2"/>
<dbReference type="KEGG" id="osg:BST96_09110"/>
<dbReference type="GO" id="GO:0006364">
    <property type="term" value="P:rRNA processing"/>
    <property type="evidence" value="ECO:0007669"/>
    <property type="project" value="UniProtKB-ARBA"/>
</dbReference>
<gene>
    <name evidence="9" type="ORF">BST96_09110</name>
</gene>
<name>A0A1X9NEF0_9GAMM</name>
<evidence type="ECO:0000256" key="1">
    <source>
        <dbReference type="ARBA" id="ARBA00008348"/>
    </source>
</evidence>
<dbReference type="InterPro" id="IPR050343">
    <property type="entry name" value="RsuA_PseudoU_synthase"/>
</dbReference>
<dbReference type="InterPro" id="IPR042092">
    <property type="entry name" value="PsdUridine_s_RsuA/RluB/E/F_cat"/>
</dbReference>
<comment type="similarity">
    <text evidence="1 7">Belongs to the pseudouridine synthase RsuA family.</text>
</comment>
<dbReference type="InterPro" id="IPR006145">
    <property type="entry name" value="PsdUridine_synth_RsuA/RluA"/>
</dbReference>
<dbReference type="PANTHER" id="PTHR47683:SF4">
    <property type="entry name" value="PSEUDOURIDINE SYNTHASE"/>
    <property type="match status" value="1"/>
</dbReference>
<dbReference type="PROSITE" id="PS01149">
    <property type="entry name" value="PSI_RSU"/>
    <property type="match status" value="1"/>
</dbReference>
<dbReference type="GO" id="GO:0003723">
    <property type="term" value="F:RNA binding"/>
    <property type="evidence" value="ECO:0007669"/>
    <property type="project" value="UniProtKB-KW"/>
</dbReference>
<dbReference type="InterPro" id="IPR036986">
    <property type="entry name" value="S4_RNA-bd_sf"/>
</dbReference>
<dbReference type="CDD" id="cd02553">
    <property type="entry name" value="PseudoU_synth_RsuA"/>
    <property type="match status" value="1"/>
</dbReference>
<reference evidence="9 10" key="1">
    <citation type="submission" date="2016-11" db="EMBL/GenBank/DDBJ databases">
        <title>Trade-off between light-utilization and light-protection in marine flavobacteria.</title>
        <authorList>
            <person name="Kumagai Y."/>
        </authorList>
    </citation>
    <scope>NUCLEOTIDE SEQUENCE [LARGE SCALE GENOMIC DNA]</scope>
    <source>
        <strain evidence="9 10">NBRC 107125</strain>
    </source>
</reference>
<dbReference type="SUPFAM" id="SSF55174">
    <property type="entry name" value="Alpha-L RNA-binding motif"/>
    <property type="match status" value="1"/>
</dbReference>
<dbReference type="NCBIfam" id="TIGR00093">
    <property type="entry name" value="pseudouridine synthase"/>
    <property type="match status" value="1"/>
</dbReference>
<protein>
    <recommendedName>
        <fullName evidence="7">Pseudouridine synthase</fullName>
        <ecNumber evidence="7">5.4.99.-</ecNumber>
    </recommendedName>
</protein>
<organism evidence="9 10">
    <name type="scientific">Oceanicoccus sagamiensis</name>
    <dbReference type="NCBI Taxonomy" id="716816"/>
    <lineage>
        <taxon>Bacteria</taxon>
        <taxon>Pseudomonadati</taxon>
        <taxon>Pseudomonadota</taxon>
        <taxon>Gammaproteobacteria</taxon>
        <taxon>Cellvibrionales</taxon>
        <taxon>Spongiibacteraceae</taxon>
        <taxon>Oceanicoccus</taxon>
    </lineage>
</organism>
<evidence type="ECO:0000256" key="3">
    <source>
        <dbReference type="ARBA" id="ARBA00023235"/>
    </source>
</evidence>
<feature type="domain" description="Pseudouridine synthase RsuA/RluA-like" evidence="8">
    <location>
        <begin position="60"/>
        <end position="189"/>
    </location>
</feature>
<comment type="catalytic activity">
    <reaction evidence="4">
        <text>uridine(516) in 16S rRNA = pseudouridine(516) in 16S rRNA</text>
        <dbReference type="Rhea" id="RHEA:38867"/>
        <dbReference type="Rhea" id="RHEA-COMP:10089"/>
        <dbReference type="Rhea" id="RHEA-COMP:10090"/>
        <dbReference type="ChEBI" id="CHEBI:65314"/>
        <dbReference type="ChEBI" id="CHEBI:65315"/>
        <dbReference type="EC" id="5.4.99.19"/>
    </reaction>
</comment>
<dbReference type="PANTHER" id="PTHR47683">
    <property type="entry name" value="PSEUDOURIDINE SYNTHASE FAMILY PROTEIN-RELATED"/>
    <property type="match status" value="1"/>
</dbReference>
<evidence type="ECO:0000256" key="5">
    <source>
        <dbReference type="ARBA" id="ARBA00037590"/>
    </source>
</evidence>
<dbReference type="InterPro" id="IPR000748">
    <property type="entry name" value="PsdUridine_synth_RsuA/RluB/E/F"/>
</dbReference>